<dbReference type="EMBL" id="CP016808">
    <property type="protein sequence ID" value="ANY68845.1"/>
    <property type="molecule type" value="Genomic_DNA"/>
</dbReference>
<dbReference type="HAMAP" id="MF_01043">
    <property type="entry name" value="PlsY"/>
    <property type="match status" value="1"/>
</dbReference>
<evidence type="ECO:0000256" key="5">
    <source>
        <dbReference type="ARBA" id="ARBA00022989"/>
    </source>
</evidence>
<evidence type="ECO:0000256" key="9">
    <source>
        <dbReference type="ARBA" id="ARBA00023264"/>
    </source>
</evidence>
<dbReference type="GO" id="GO:0043772">
    <property type="term" value="F:acyl-phosphate glycerol-3-phosphate acyltransferase activity"/>
    <property type="evidence" value="ECO:0007669"/>
    <property type="project" value="UniProtKB-UniRule"/>
</dbReference>
<keyword evidence="2 10" id="KW-0444">Lipid biosynthesis</keyword>
<accession>A0A1B2DMB2</accession>
<dbReference type="AlphaFoldDB" id="A0A1B2DMB2"/>
<dbReference type="UniPathway" id="UPA00085"/>
<keyword evidence="3 10" id="KW-0808">Transferase</keyword>
<comment type="function">
    <text evidence="10">Catalyzes the transfer of an acyl group from acyl-phosphate (acyl-PO(4)) to glycerol-3-phosphate (G3P) to form lysophosphatidic acid (LPA). This enzyme utilizes acyl-phosphate as fatty acyl donor, but not acyl-CoA or acyl-ACP.</text>
</comment>
<feature type="transmembrane region" description="Helical" evidence="10">
    <location>
        <begin position="148"/>
        <end position="179"/>
    </location>
</feature>
<feature type="transmembrane region" description="Helical" evidence="10">
    <location>
        <begin position="48"/>
        <end position="71"/>
    </location>
</feature>
<dbReference type="PANTHER" id="PTHR30309:SF0">
    <property type="entry name" value="GLYCEROL-3-PHOSPHATE ACYLTRANSFERASE-RELATED"/>
    <property type="match status" value="1"/>
</dbReference>
<dbReference type="RefSeq" id="WP_099519921.1">
    <property type="nucleotide sequence ID" value="NZ_CP016808.1"/>
</dbReference>
<keyword evidence="7 10" id="KW-0472">Membrane</keyword>
<dbReference type="PANTHER" id="PTHR30309">
    <property type="entry name" value="INNER MEMBRANE PROTEIN YGIH"/>
    <property type="match status" value="1"/>
</dbReference>
<evidence type="ECO:0000256" key="10">
    <source>
        <dbReference type="HAMAP-Rule" id="MF_01043"/>
    </source>
</evidence>
<proteinExistence type="inferred from homology"/>
<comment type="subcellular location">
    <subcellularLocation>
        <location evidence="10">Cell membrane</location>
        <topology evidence="10">Multi-pass membrane protein</topology>
    </subcellularLocation>
</comment>
<feature type="transmembrane region" description="Helical" evidence="10">
    <location>
        <begin position="6"/>
        <end position="27"/>
    </location>
</feature>
<dbReference type="GO" id="GO:0008654">
    <property type="term" value="P:phospholipid biosynthetic process"/>
    <property type="evidence" value="ECO:0007669"/>
    <property type="project" value="UniProtKB-UniRule"/>
</dbReference>
<evidence type="ECO:0000256" key="2">
    <source>
        <dbReference type="ARBA" id="ARBA00022516"/>
    </source>
</evidence>
<dbReference type="NCBIfam" id="TIGR00023">
    <property type="entry name" value="glycerol-3-phosphate 1-O-acyltransferase PlsY"/>
    <property type="match status" value="1"/>
</dbReference>
<evidence type="ECO:0000256" key="4">
    <source>
        <dbReference type="ARBA" id="ARBA00022692"/>
    </source>
</evidence>
<evidence type="ECO:0000256" key="7">
    <source>
        <dbReference type="ARBA" id="ARBA00023136"/>
    </source>
</evidence>
<keyword evidence="9 10" id="KW-1208">Phospholipid metabolism</keyword>
<evidence type="ECO:0000256" key="1">
    <source>
        <dbReference type="ARBA" id="ARBA00022475"/>
    </source>
</evidence>
<feature type="transmembrane region" description="Helical" evidence="10">
    <location>
        <begin position="83"/>
        <end position="102"/>
    </location>
</feature>
<keyword evidence="11" id="KW-0012">Acyltransferase</keyword>
<evidence type="ECO:0000256" key="6">
    <source>
        <dbReference type="ARBA" id="ARBA00023098"/>
    </source>
</evidence>
<comment type="catalytic activity">
    <reaction evidence="10">
        <text>an acyl phosphate + sn-glycerol 3-phosphate = a 1-acyl-sn-glycero-3-phosphate + phosphate</text>
        <dbReference type="Rhea" id="RHEA:34075"/>
        <dbReference type="ChEBI" id="CHEBI:43474"/>
        <dbReference type="ChEBI" id="CHEBI:57597"/>
        <dbReference type="ChEBI" id="CHEBI:57970"/>
        <dbReference type="ChEBI" id="CHEBI:59918"/>
        <dbReference type="EC" id="2.3.1.275"/>
    </reaction>
</comment>
<evidence type="ECO:0000256" key="3">
    <source>
        <dbReference type="ARBA" id="ARBA00022679"/>
    </source>
</evidence>
<keyword evidence="6 10" id="KW-0443">Lipid metabolism</keyword>
<sequence>MLYSAIAVIISYLLGSVSFSIVIAKWLKGIDIREHGSGNAGATNTIRVLGKGPGITVFLLDIAKGVAAVLLGEWLSGGDAASWTPALCGLAAIIGHNWPIWFRFKGGKGIATTVGVIATLAFLPALLAGIVAILAIAITRFVSLGSLLFAALTPIFIALLTYSLPLLCASLVLCVFAFVRHKANIVKLLKGTENKLGAKKGM</sequence>
<keyword evidence="5 10" id="KW-1133">Transmembrane helix</keyword>
<comment type="subunit">
    <text evidence="10">Probably interacts with PlsX.</text>
</comment>
<reference evidence="11" key="1">
    <citation type="submission" date="2016-08" db="EMBL/GenBank/DDBJ databases">
        <title>Complete Genome Seqeunce of Paenibacillus sp. BIHB 4019 from tea rhizoplane.</title>
        <authorList>
            <person name="Thakur R."/>
            <person name="Swarnkar M.K."/>
            <person name="Gulati A."/>
        </authorList>
    </citation>
    <scope>NUCLEOTIDE SEQUENCE [LARGE SCALE GENOMIC DNA]</scope>
    <source>
        <strain evidence="11">BIHB4019</strain>
    </source>
</reference>
<comment type="similarity">
    <text evidence="10">Belongs to the PlsY family.</text>
</comment>
<keyword evidence="4 10" id="KW-0812">Transmembrane</keyword>
<comment type="pathway">
    <text evidence="10">Lipid metabolism; phospholipid metabolism.</text>
</comment>
<dbReference type="SMART" id="SM01207">
    <property type="entry name" value="G3P_acyltransf"/>
    <property type="match status" value="1"/>
</dbReference>
<evidence type="ECO:0000256" key="8">
    <source>
        <dbReference type="ARBA" id="ARBA00023209"/>
    </source>
</evidence>
<evidence type="ECO:0000313" key="11">
    <source>
        <dbReference type="EMBL" id="ANY68845.1"/>
    </source>
</evidence>
<gene>
    <name evidence="10" type="primary">plsY</name>
    <name evidence="11" type="ORF">BBD42_21990</name>
</gene>
<dbReference type="Pfam" id="PF02660">
    <property type="entry name" value="G3P_acyltransf"/>
    <property type="match status" value="1"/>
</dbReference>
<protein>
    <recommendedName>
        <fullName evidence="10">Glycerol-3-phosphate acyltransferase</fullName>
    </recommendedName>
    <alternativeName>
        <fullName evidence="10">Acyl-PO4 G3P acyltransferase</fullName>
    </alternativeName>
    <alternativeName>
        <fullName evidence="10">Acyl-phosphate--glycerol-3-phosphate acyltransferase</fullName>
    </alternativeName>
    <alternativeName>
        <fullName evidence="10">G3P acyltransferase</fullName>
        <shortName evidence="10">GPAT</shortName>
        <ecNumber evidence="10">2.3.1.275</ecNumber>
    </alternativeName>
    <alternativeName>
        <fullName evidence="10">Lysophosphatidic acid synthase</fullName>
        <shortName evidence="10">LPA synthase</shortName>
    </alternativeName>
</protein>
<dbReference type="GO" id="GO:0005886">
    <property type="term" value="C:plasma membrane"/>
    <property type="evidence" value="ECO:0007669"/>
    <property type="project" value="UniProtKB-SubCell"/>
</dbReference>
<name>A0A1B2DMB2_9BACL</name>
<dbReference type="EC" id="2.3.1.275" evidence="10"/>
<feature type="transmembrane region" description="Helical" evidence="10">
    <location>
        <begin position="114"/>
        <end position="142"/>
    </location>
</feature>
<keyword evidence="8 10" id="KW-0594">Phospholipid biosynthesis</keyword>
<keyword evidence="1 10" id="KW-1003">Cell membrane</keyword>
<organism evidence="11">
    <name type="scientific">Paenibacillus sp. BIHB 4019</name>
    <dbReference type="NCBI Taxonomy" id="1870819"/>
    <lineage>
        <taxon>Bacteria</taxon>
        <taxon>Bacillati</taxon>
        <taxon>Bacillota</taxon>
        <taxon>Bacilli</taxon>
        <taxon>Bacillales</taxon>
        <taxon>Paenibacillaceae</taxon>
        <taxon>Paenibacillus</taxon>
    </lineage>
</organism>
<dbReference type="InterPro" id="IPR003811">
    <property type="entry name" value="G3P_acylTferase_PlsY"/>
</dbReference>